<dbReference type="Proteomes" id="UP000557566">
    <property type="component" value="Unassembled WGS sequence"/>
</dbReference>
<accession>A0A8H4V8C7</accession>
<comment type="caution">
    <text evidence="2">The sequence shown here is derived from an EMBL/GenBank/DDBJ whole genome shotgun (WGS) entry which is preliminary data.</text>
</comment>
<evidence type="ECO:0000313" key="3">
    <source>
        <dbReference type="Proteomes" id="UP000557566"/>
    </source>
</evidence>
<evidence type="ECO:0000256" key="1">
    <source>
        <dbReference type="SAM" id="SignalP"/>
    </source>
</evidence>
<organism evidence="2 3">
    <name type="scientific">Ophiocordyceps sinensis</name>
    <dbReference type="NCBI Taxonomy" id="72228"/>
    <lineage>
        <taxon>Eukaryota</taxon>
        <taxon>Fungi</taxon>
        <taxon>Dikarya</taxon>
        <taxon>Ascomycota</taxon>
        <taxon>Pezizomycotina</taxon>
        <taxon>Sordariomycetes</taxon>
        <taxon>Hypocreomycetidae</taxon>
        <taxon>Hypocreales</taxon>
        <taxon>Ophiocordycipitaceae</taxon>
        <taxon>Ophiocordyceps</taxon>
    </lineage>
</organism>
<reference evidence="2 3" key="1">
    <citation type="journal article" date="2020" name="Genome Biol. Evol.">
        <title>A new high-quality draft genome assembly of the Chinese cordyceps Ophiocordyceps sinensis.</title>
        <authorList>
            <person name="Shu R."/>
            <person name="Zhang J."/>
            <person name="Meng Q."/>
            <person name="Zhang H."/>
            <person name="Zhou G."/>
            <person name="Li M."/>
            <person name="Wu P."/>
            <person name="Zhao Y."/>
            <person name="Chen C."/>
            <person name="Qin Q."/>
        </authorList>
    </citation>
    <scope>NUCLEOTIDE SEQUENCE [LARGE SCALE GENOMIC DNA]</scope>
    <source>
        <strain evidence="2 3">IOZ07</strain>
    </source>
</reference>
<dbReference type="AlphaFoldDB" id="A0A8H4V8C7"/>
<name>A0A8H4V8C7_9HYPO</name>
<keyword evidence="1" id="KW-0732">Signal</keyword>
<feature type="signal peptide" evidence="1">
    <location>
        <begin position="1"/>
        <end position="17"/>
    </location>
</feature>
<sequence>MKASTFALALIFGLAAASPLNNRGGQSVGNAVNTADSAADRYLGVAAQADNAVERFRNGVGSSRDANRAVTKAEDARGFADGTADKADQLRGISGPSRFNPGCVGCRRLR</sequence>
<dbReference type="EMBL" id="JAAVMX010000003">
    <property type="protein sequence ID" value="KAF4511727.1"/>
    <property type="molecule type" value="Genomic_DNA"/>
</dbReference>
<proteinExistence type="predicted"/>
<protein>
    <submittedName>
        <fullName evidence="2">Uncharacterized protein</fullName>
    </submittedName>
</protein>
<gene>
    <name evidence="2" type="ORF">G6O67_003499</name>
</gene>
<feature type="chain" id="PRO_5034851556" evidence="1">
    <location>
        <begin position="18"/>
        <end position="110"/>
    </location>
</feature>
<keyword evidence="3" id="KW-1185">Reference proteome</keyword>
<evidence type="ECO:0000313" key="2">
    <source>
        <dbReference type="EMBL" id="KAF4511727.1"/>
    </source>
</evidence>